<dbReference type="Pfam" id="PF03534">
    <property type="entry name" value="SpvB"/>
    <property type="match status" value="1"/>
</dbReference>
<keyword evidence="5" id="KW-1185">Reference proteome</keyword>
<keyword evidence="3" id="KW-0843">Virulence</keyword>
<evidence type="ECO:0000256" key="1">
    <source>
        <dbReference type="ARBA" id="ARBA00004613"/>
    </source>
</evidence>
<gene>
    <name evidence="4" type="ORF">ACFFGN_36050</name>
</gene>
<evidence type="ECO:0000313" key="4">
    <source>
        <dbReference type="EMBL" id="MFC0629529.1"/>
    </source>
</evidence>
<sequence>MKFVKPVEVTLPYDPALLPAGFKAQDVYTYFFDESSLCWRVLERVRVDEKALTVTSVTDHFTDMVNATAMVPEHAENESFNPNRLKGIAAAGPGAKVNEIAVPGASAGGDNSVSYPIEVPAGRGGMAPLLSVGYSSGGGSGWLGQGWDVGVPAFVVDTRWGVPRFDAAKETESYVFAGQQLTPVAHRGAPVARSTGDKVFRARVEGEFARIVRKGTGPKSYTWEVTDKAGVVSTYGPGGAVLADGVGNGFQWFLRETRDLHGNFVRYHYVKVDDRGVADPGADLGWNVYLDRITYTGRGAVEGKYSVSFVRDRQVQGESLRVDKLIDARGGFKRVTADRLRKVEVKFGNELVRRYELSYITGAFGKSLL</sequence>
<organism evidence="4 5">
    <name type="scientific">Kribbella deserti</name>
    <dbReference type="NCBI Taxonomy" id="1926257"/>
    <lineage>
        <taxon>Bacteria</taxon>
        <taxon>Bacillati</taxon>
        <taxon>Actinomycetota</taxon>
        <taxon>Actinomycetes</taxon>
        <taxon>Propionibacteriales</taxon>
        <taxon>Kribbellaceae</taxon>
        <taxon>Kribbella</taxon>
    </lineage>
</organism>
<comment type="caution">
    <text evidence="4">The sequence shown here is derived from an EMBL/GenBank/DDBJ whole genome shotgun (WGS) entry which is preliminary data.</text>
</comment>
<dbReference type="InterPro" id="IPR003284">
    <property type="entry name" value="Sal_SpvB"/>
</dbReference>
<dbReference type="EMBL" id="JBHLTC010000072">
    <property type="protein sequence ID" value="MFC0629529.1"/>
    <property type="molecule type" value="Genomic_DNA"/>
</dbReference>
<dbReference type="RefSeq" id="WP_380057776.1">
    <property type="nucleotide sequence ID" value="NZ_JBHLTC010000072.1"/>
</dbReference>
<feature type="non-terminal residue" evidence="4">
    <location>
        <position position="369"/>
    </location>
</feature>
<name>A0ABV6QY23_9ACTN</name>
<evidence type="ECO:0000256" key="2">
    <source>
        <dbReference type="ARBA" id="ARBA00022525"/>
    </source>
</evidence>
<keyword evidence="2" id="KW-0964">Secreted</keyword>
<proteinExistence type="predicted"/>
<comment type="subcellular location">
    <subcellularLocation>
        <location evidence="1">Secreted</location>
    </subcellularLocation>
</comment>
<accession>A0ABV6QY23</accession>
<protein>
    <submittedName>
        <fullName evidence="4">SpvB/TcaC N-terminal domain-containing protein</fullName>
    </submittedName>
</protein>
<reference evidence="4 5" key="1">
    <citation type="submission" date="2024-09" db="EMBL/GenBank/DDBJ databases">
        <authorList>
            <person name="Sun Q."/>
            <person name="Mori K."/>
        </authorList>
    </citation>
    <scope>NUCLEOTIDE SEQUENCE [LARGE SCALE GENOMIC DNA]</scope>
    <source>
        <strain evidence="4 5">CGMCC 1.15906</strain>
    </source>
</reference>
<evidence type="ECO:0000256" key="3">
    <source>
        <dbReference type="ARBA" id="ARBA00023026"/>
    </source>
</evidence>
<dbReference type="Proteomes" id="UP001589890">
    <property type="component" value="Unassembled WGS sequence"/>
</dbReference>
<evidence type="ECO:0000313" key="5">
    <source>
        <dbReference type="Proteomes" id="UP001589890"/>
    </source>
</evidence>